<gene>
    <name evidence="2" type="ORF">HNP25_002321</name>
</gene>
<evidence type="ECO:0000313" key="2">
    <source>
        <dbReference type="EMBL" id="MBB6003663.1"/>
    </source>
</evidence>
<dbReference type="RefSeq" id="WP_184134236.1">
    <property type="nucleotide sequence ID" value="NZ_JACHKT010000015.1"/>
</dbReference>
<evidence type="ECO:0000259" key="1">
    <source>
        <dbReference type="Pfam" id="PF14062"/>
    </source>
</evidence>
<comment type="caution">
    <text evidence="2">The sequence shown here is derived from an EMBL/GenBank/DDBJ whole genome shotgun (WGS) entry which is preliminary data.</text>
</comment>
<evidence type="ECO:0000313" key="3">
    <source>
        <dbReference type="Proteomes" id="UP000524404"/>
    </source>
</evidence>
<reference evidence="2 3" key="1">
    <citation type="submission" date="2020-08" db="EMBL/GenBank/DDBJ databases">
        <title>Functional genomics of gut bacteria from endangered species of beetles.</title>
        <authorList>
            <person name="Carlos-Shanley C."/>
        </authorList>
    </citation>
    <scope>NUCLEOTIDE SEQUENCE [LARGE SCALE GENOMIC DNA]</scope>
    <source>
        <strain evidence="2 3">S00070</strain>
    </source>
</reference>
<dbReference type="Proteomes" id="UP000524404">
    <property type="component" value="Unassembled WGS sequence"/>
</dbReference>
<protein>
    <recommendedName>
        <fullName evidence="1">DUF4253 domain-containing protein</fullName>
    </recommendedName>
</protein>
<dbReference type="InterPro" id="IPR025349">
    <property type="entry name" value="DUF4253"/>
</dbReference>
<proteinExistence type="predicted"/>
<keyword evidence="3" id="KW-1185">Reference proteome</keyword>
<dbReference type="AlphaFoldDB" id="A0A841ERK9"/>
<accession>A0A841ERK9</accession>
<organism evidence="2 3">
    <name type="scientific">Arcicella rosea</name>
    <dbReference type="NCBI Taxonomy" id="502909"/>
    <lineage>
        <taxon>Bacteria</taxon>
        <taxon>Pseudomonadati</taxon>
        <taxon>Bacteroidota</taxon>
        <taxon>Cytophagia</taxon>
        <taxon>Cytophagales</taxon>
        <taxon>Flectobacillaceae</taxon>
        <taxon>Arcicella</taxon>
    </lineage>
</organism>
<dbReference type="EMBL" id="JACHKT010000015">
    <property type="protein sequence ID" value="MBB6003663.1"/>
    <property type="molecule type" value="Genomic_DNA"/>
</dbReference>
<name>A0A841ERK9_9BACT</name>
<sequence length="189" mass="21970">MELTENEINLANTLDFRISILQTLKNETQNPIHQGIIFDANNEPIGFKNSVLSKSNGNSIEAIKHIRKWLLGSSYIGFISDIQNNELSIIKSKNQFEIINVQETSGVSFELTTDEIVQKLTNWNKQFSINILGANYSWILIEFEKDIDDFSAFYEELLEFCPDLNQIFITEQELISQIKIEKQLLFWWD</sequence>
<feature type="domain" description="DUF4253" evidence="1">
    <location>
        <begin position="87"/>
        <end position="189"/>
    </location>
</feature>
<dbReference type="Pfam" id="PF14062">
    <property type="entry name" value="DUF4253"/>
    <property type="match status" value="1"/>
</dbReference>